<feature type="domain" description="HTH tetR-type" evidence="6">
    <location>
        <begin position="82"/>
        <end position="142"/>
    </location>
</feature>
<feature type="domain" description="HTH gntR-type" evidence="5">
    <location>
        <begin position="3"/>
        <end position="71"/>
    </location>
</feature>
<dbReference type="PROSITE" id="PS50949">
    <property type="entry name" value="HTH_GNTR"/>
    <property type="match status" value="1"/>
</dbReference>
<dbReference type="PROSITE" id="PS50977">
    <property type="entry name" value="HTH_TETR_2"/>
    <property type="match status" value="1"/>
</dbReference>
<feature type="DNA-binding region" description="H-T-H motif" evidence="4">
    <location>
        <begin position="105"/>
        <end position="124"/>
    </location>
</feature>
<keyword evidence="2 4" id="KW-0238">DNA-binding</keyword>
<dbReference type="CDD" id="cd07377">
    <property type="entry name" value="WHTH_GntR"/>
    <property type="match status" value="1"/>
</dbReference>
<evidence type="ECO:0000313" key="7">
    <source>
        <dbReference type="EMBL" id="GAA4252683.1"/>
    </source>
</evidence>
<evidence type="ECO:0000259" key="5">
    <source>
        <dbReference type="PROSITE" id="PS50949"/>
    </source>
</evidence>
<dbReference type="SUPFAM" id="SSF46689">
    <property type="entry name" value="Homeodomain-like"/>
    <property type="match status" value="1"/>
</dbReference>
<sequence>MTEAPYQRIVADVRERIGDGRLRPGDRLPSTRDLAKRHGVALATATKALTLLQQQGVVVSKPRSGTVVAGTVAVPAAVHRGAVAQGDLVRAAIEIADAEGLAALSMRGVAAKLGVPTMSTYRYVESKDQLVLLMADAAYGELGGQEPESAAWREQLERVGRTLWALYRRHPWLAHVTPLTRPLPLPNLLRHGEAMLRALAGRGLDAHARLDVQIMLYSHIQGLAVQLEAEAQAQAATGLTEDDWMDVHGPGLGAIASSGRYPHFTAMMTSFGEGGYELDLDRIFELGLRTLLDGLAVSVFA</sequence>
<dbReference type="PANTHER" id="PTHR44846">
    <property type="entry name" value="MANNOSYL-D-GLYCERATE TRANSPORT/METABOLISM SYSTEM REPRESSOR MNGR-RELATED"/>
    <property type="match status" value="1"/>
</dbReference>
<dbReference type="PANTHER" id="PTHR44846:SF17">
    <property type="entry name" value="GNTR-FAMILY TRANSCRIPTIONAL REGULATOR"/>
    <property type="match status" value="1"/>
</dbReference>
<proteinExistence type="predicted"/>
<dbReference type="SUPFAM" id="SSF48498">
    <property type="entry name" value="Tetracyclin repressor-like, C-terminal domain"/>
    <property type="match status" value="1"/>
</dbReference>
<evidence type="ECO:0000313" key="8">
    <source>
        <dbReference type="Proteomes" id="UP001500620"/>
    </source>
</evidence>
<dbReference type="Proteomes" id="UP001500620">
    <property type="component" value="Unassembled WGS sequence"/>
</dbReference>
<dbReference type="RefSeq" id="WP_345129728.1">
    <property type="nucleotide sequence ID" value="NZ_BAABAT010000014.1"/>
</dbReference>
<dbReference type="Pfam" id="PF02909">
    <property type="entry name" value="TetR_C_1"/>
    <property type="match status" value="1"/>
</dbReference>
<dbReference type="InterPro" id="IPR009057">
    <property type="entry name" value="Homeodomain-like_sf"/>
</dbReference>
<evidence type="ECO:0000256" key="4">
    <source>
        <dbReference type="PROSITE-ProRule" id="PRU00335"/>
    </source>
</evidence>
<evidence type="ECO:0000256" key="3">
    <source>
        <dbReference type="ARBA" id="ARBA00023163"/>
    </source>
</evidence>
<evidence type="ECO:0000259" key="6">
    <source>
        <dbReference type="PROSITE" id="PS50977"/>
    </source>
</evidence>
<dbReference type="Pfam" id="PF00440">
    <property type="entry name" value="TetR_N"/>
    <property type="match status" value="1"/>
</dbReference>
<keyword evidence="1" id="KW-0805">Transcription regulation</keyword>
<keyword evidence="3" id="KW-0804">Transcription</keyword>
<dbReference type="InterPro" id="IPR036390">
    <property type="entry name" value="WH_DNA-bd_sf"/>
</dbReference>
<name>A0ABP8DCQ3_9ACTN</name>
<dbReference type="Gene3D" id="1.10.10.60">
    <property type="entry name" value="Homeodomain-like"/>
    <property type="match status" value="1"/>
</dbReference>
<dbReference type="EMBL" id="BAABAT010000014">
    <property type="protein sequence ID" value="GAA4252683.1"/>
    <property type="molecule type" value="Genomic_DNA"/>
</dbReference>
<keyword evidence="8" id="KW-1185">Reference proteome</keyword>
<dbReference type="SUPFAM" id="SSF46785">
    <property type="entry name" value="Winged helix' DNA-binding domain"/>
    <property type="match status" value="1"/>
</dbReference>
<evidence type="ECO:0000256" key="2">
    <source>
        <dbReference type="ARBA" id="ARBA00023125"/>
    </source>
</evidence>
<dbReference type="Gene3D" id="1.10.357.10">
    <property type="entry name" value="Tetracycline Repressor, domain 2"/>
    <property type="match status" value="1"/>
</dbReference>
<dbReference type="Gene3D" id="1.10.10.10">
    <property type="entry name" value="Winged helix-like DNA-binding domain superfamily/Winged helix DNA-binding domain"/>
    <property type="match status" value="1"/>
</dbReference>
<reference evidence="8" key="1">
    <citation type="journal article" date="2019" name="Int. J. Syst. Evol. Microbiol.">
        <title>The Global Catalogue of Microorganisms (GCM) 10K type strain sequencing project: providing services to taxonomists for standard genome sequencing and annotation.</title>
        <authorList>
            <consortium name="The Broad Institute Genomics Platform"/>
            <consortium name="The Broad Institute Genome Sequencing Center for Infectious Disease"/>
            <person name="Wu L."/>
            <person name="Ma J."/>
        </authorList>
    </citation>
    <scope>NUCLEOTIDE SEQUENCE [LARGE SCALE GENOMIC DNA]</scope>
    <source>
        <strain evidence="8">JCM 17441</strain>
    </source>
</reference>
<dbReference type="Pfam" id="PF00392">
    <property type="entry name" value="GntR"/>
    <property type="match status" value="1"/>
</dbReference>
<organism evidence="7 8">
    <name type="scientific">Dactylosporangium darangshiense</name>
    <dbReference type="NCBI Taxonomy" id="579108"/>
    <lineage>
        <taxon>Bacteria</taxon>
        <taxon>Bacillati</taxon>
        <taxon>Actinomycetota</taxon>
        <taxon>Actinomycetes</taxon>
        <taxon>Micromonosporales</taxon>
        <taxon>Micromonosporaceae</taxon>
        <taxon>Dactylosporangium</taxon>
    </lineage>
</organism>
<dbReference type="InterPro" id="IPR004111">
    <property type="entry name" value="Repressor_TetR_C"/>
</dbReference>
<dbReference type="InterPro" id="IPR001647">
    <property type="entry name" value="HTH_TetR"/>
</dbReference>
<protein>
    <submittedName>
        <fullName evidence="7">GntR family transcriptional regulator</fullName>
    </submittedName>
</protein>
<accession>A0ABP8DCQ3</accession>
<dbReference type="InterPro" id="IPR050679">
    <property type="entry name" value="Bact_HTH_transcr_reg"/>
</dbReference>
<comment type="caution">
    <text evidence="7">The sequence shown here is derived from an EMBL/GenBank/DDBJ whole genome shotgun (WGS) entry which is preliminary data.</text>
</comment>
<evidence type="ECO:0000256" key="1">
    <source>
        <dbReference type="ARBA" id="ARBA00023015"/>
    </source>
</evidence>
<dbReference type="SMART" id="SM00345">
    <property type="entry name" value="HTH_GNTR"/>
    <property type="match status" value="1"/>
</dbReference>
<gene>
    <name evidence="7" type="ORF">GCM10022255_050470</name>
</gene>
<dbReference type="InterPro" id="IPR036388">
    <property type="entry name" value="WH-like_DNA-bd_sf"/>
</dbReference>
<dbReference type="InterPro" id="IPR000524">
    <property type="entry name" value="Tscrpt_reg_HTH_GntR"/>
</dbReference>
<dbReference type="InterPro" id="IPR036271">
    <property type="entry name" value="Tet_transcr_reg_TetR-rel_C_sf"/>
</dbReference>